<dbReference type="RefSeq" id="WP_289842305.1">
    <property type="nucleotide sequence ID" value="NZ_CATKSH010000001.1"/>
</dbReference>
<comment type="caution">
    <text evidence="2">The sequence shown here is derived from an EMBL/GenBank/DDBJ whole genome shotgun (WGS) entry which is preliminary data.</text>
</comment>
<dbReference type="PROSITE" id="PS01125">
    <property type="entry name" value="ROK"/>
    <property type="match status" value="1"/>
</dbReference>
<dbReference type="InterPro" id="IPR043129">
    <property type="entry name" value="ATPase_NBD"/>
</dbReference>
<comment type="similarity">
    <text evidence="1">Belongs to the ROK (NagC/XylR) family.</text>
</comment>
<dbReference type="InterPro" id="IPR049874">
    <property type="entry name" value="ROK_cs"/>
</dbReference>
<gene>
    <name evidence="2" type="ORF">LMG32879_000195</name>
</gene>
<organism evidence="2 3">
    <name type="scientific">Brytella acorum</name>
    <dbReference type="NCBI Taxonomy" id="2959299"/>
    <lineage>
        <taxon>Bacteria</taxon>
        <taxon>Pseudomonadati</taxon>
        <taxon>Pseudomonadota</taxon>
        <taxon>Alphaproteobacteria</taxon>
        <taxon>Acetobacterales</taxon>
        <taxon>Acetobacteraceae</taxon>
        <taxon>Brytella</taxon>
    </lineage>
</organism>
<dbReference type="EMBL" id="CATKSH010000001">
    <property type="protein sequence ID" value="CAI9119381.1"/>
    <property type="molecule type" value="Genomic_DNA"/>
</dbReference>
<keyword evidence="3" id="KW-1185">Reference proteome</keyword>
<dbReference type="PANTHER" id="PTHR18964">
    <property type="entry name" value="ROK (REPRESSOR, ORF, KINASE) FAMILY"/>
    <property type="match status" value="1"/>
</dbReference>
<name>A0AA35UYA5_9PROT</name>
<dbReference type="Proteomes" id="UP001176960">
    <property type="component" value="Unassembled WGS sequence"/>
</dbReference>
<dbReference type="InterPro" id="IPR000600">
    <property type="entry name" value="ROK"/>
</dbReference>
<evidence type="ECO:0000256" key="1">
    <source>
        <dbReference type="ARBA" id="ARBA00006479"/>
    </source>
</evidence>
<dbReference type="Gene3D" id="3.30.420.40">
    <property type="match status" value="2"/>
</dbReference>
<reference evidence="2" key="1">
    <citation type="submission" date="2023-03" db="EMBL/GenBank/DDBJ databases">
        <authorList>
            <person name="Cleenwerck I."/>
        </authorList>
    </citation>
    <scope>NUCLEOTIDE SEQUENCE</scope>
    <source>
        <strain evidence="2">LMG 32879</strain>
    </source>
</reference>
<accession>A0AA35UYA5</accession>
<evidence type="ECO:0000313" key="2">
    <source>
        <dbReference type="EMBL" id="CAI9119381.1"/>
    </source>
</evidence>
<dbReference type="AlphaFoldDB" id="A0AA35UYA5"/>
<proteinExistence type="inferred from homology"/>
<evidence type="ECO:0000313" key="3">
    <source>
        <dbReference type="Proteomes" id="UP001176960"/>
    </source>
</evidence>
<sequence length="299" mass="31263">MPEKILCADIGGSFIDSAVVHDNSVLLARQRVPTPRDDFQAFALALKTLADPHPGVALHIALAGLQDPETGLCSAANIPCLNNRPIARLLSDLLERPVHIGNDADCFALAESHQGVGRGHDSVFGIILGTGVGGGLVIGGKPVFGKNGLTGEWGHGPFVPDIRNAHDLLPCFPCGCGQRGCVDTIGGARGIERLYRWVGGNDNRESRAILDAWRTGDSAASRAIAHFLSYVSSALALAVNITGATVIAVGGGLSNAADLIDALDIETRRRILRRTDEPLVLCSSLGNDAGLIGATYLGR</sequence>
<protein>
    <submittedName>
        <fullName evidence="2">ROK family protein</fullName>
    </submittedName>
</protein>
<dbReference type="PANTHER" id="PTHR18964:SF149">
    <property type="entry name" value="BIFUNCTIONAL UDP-N-ACETYLGLUCOSAMINE 2-EPIMERASE_N-ACETYLMANNOSAMINE KINASE"/>
    <property type="match status" value="1"/>
</dbReference>
<dbReference type="Pfam" id="PF00480">
    <property type="entry name" value="ROK"/>
    <property type="match status" value="1"/>
</dbReference>
<dbReference type="SUPFAM" id="SSF53067">
    <property type="entry name" value="Actin-like ATPase domain"/>
    <property type="match status" value="1"/>
</dbReference>